<dbReference type="AlphaFoldDB" id="A0A923SF35"/>
<proteinExistence type="predicted"/>
<name>A0A923SF35_9FLAO</name>
<reference evidence="1 2" key="1">
    <citation type="submission" date="2020-08" db="EMBL/GenBank/DDBJ databases">
        <title>Description of novel Flavobacterium F-392 isolate.</title>
        <authorList>
            <person name="Saticioglu I.B."/>
            <person name="Duman M."/>
            <person name="Altun S."/>
        </authorList>
    </citation>
    <scope>NUCLEOTIDE SEQUENCE [LARGE SCALE GENOMIC DNA]</scope>
    <source>
        <strain evidence="1 2">F-392</strain>
    </source>
</reference>
<protein>
    <submittedName>
        <fullName evidence="1">Uncharacterized protein</fullName>
    </submittedName>
</protein>
<comment type="caution">
    <text evidence="1">The sequence shown here is derived from an EMBL/GenBank/DDBJ whole genome shotgun (WGS) entry which is preliminary data.</text>
</comment>
<organism evidence="1 2">
    <name type="scientific">Flavobacterium muglaense</name>
    <dbReference type="NCBI Taxonomy" id="2764716"/>
    <lineage>
        <taxon>Bacteria</taxon>
        <taxon>Pseudomonadati</taxon>
        <taxon>Bacteroidota</taxon>
        <taxon>Flavobacteriia</taxon>
        <taxon>Flavobacteriales</taxon>
        <taxon>Flavobacteriaceae</taxon>
        <taxon>Flavobacterium</taxon>
    </lineage>
</organism>
<keyword evidence="2" id="KW-1185">Reference proteome</keyword>
<dbReference type="RefSeq" id="WP_187017715.1">
    <property type="nucleotide sequence ID" value="NZ_JACRUK010000010.1"/>
</dbReference>
<gene>
    <name evidence="1" type="ORF">H8R25_06305</name>
</gene>
<sequence>MKNYLKKISAIFILGITIVGCDLNNPGATVPLFTNTNTSYQQLKNNLTASTGGYETTTNDFEEQSYTFKMATNGTIYSFGYSSQTAVANKNYKIELLDASATVLASAITTFLPNGSYYTLPTPVFILANTPYTLRRTFYLTDATLLNPVPSFGDPHNFMDIIGPGLRNSVPGSSLNLPITVGNMTITGTLSQQVSTAALLGGSYIQTNKFIPAIDFAFTPL</sequence>
<dbReference type="PROSITE" id="PS51257">
    <property type="entry name" value="PROKAR_LIPOPROTEIN"/>
    <property type="match status" value="1"/>
</dbReference>
<evidence type="ECO:0000313" key="2">
    <source>
        <dbReference type="Proteomes" id="UP000641454"/>
    </source>
</evidence>
<evidence type="ECO:0000313" key="1">
    <source>
        <dbReference type="EMBL" id="MBC5844045.1"/>
    </source>
</evidence>
<accession>A0A923SF35</accession>
<dbReference type="EMBL" id="JACRUL010000010">
    <property type="protein sequence ID" value="MBC5844045.1"/>
    <property type="molecule type" value="Genomic_DNA"/>
</dbReference>
<dbReference type="Proteomes" id="UP000641454">
    <property type="component" value="Unassembled WGS sequence"/>
</dbReference>